<dbReference type="InterPro" id="IPR024519">
    <property type="entry name" value="IAT_beta"/>
</dbReference>
<dbReference type="Pfam" id="PF13229">
    <property type="entry name" value="Beta_helix"/>
    <property type="match status" value="1"/>
</dbReference>
<organism evidence="3 4">
    <name type="scientific">Shinella sedimenti</name>
    <dbReference type="NCBI Taxonomy" id="2919913"/>
    <lineage>
        <taxon>Bacteria</taxon>
        <taxon>Pseudomonadati</taxon>
        <taxon>Pseudomonadota</taxon>
        <taxon>Alphaproteobacteria</taxon>
        <taxon>Hyphomicrobiales</taxon>
        <taxon>Rhizobiaceae</taxon>
        <taxon>Shinella</taxon>
    </lineage>
</organism>
<dbReference type="SUPFAM" id="SSF51126">
    <property type="entry name" value="Pectin lyase-like"/>
    <property type="match status" value="1"/>
</dbReference>
<dbReference type="SMART" id="SM00710">
    <property type="entry name" value="PbH1"/>
    <property type="match status" value="8"/>
</dbReference>
<proteinExistence type="predicted"/>
<evidence type="ECO:0000313" key="4">
    <source>
        <dbReference type="Proteomes" id="UP001201844"/>
    </source>
</evidence>
<dbReference type="RefSeq" id="WP_241601263.1">
    <property type="nucleotide sequence ID" value="NZ_JAKVIN010000005.1"/>
</dbReference>
<feature type="domain" description="Inverse autotransporter beta-domain" evidence="1">
    <location>
        <begin position="49"/>
        <end position="200"/>
    </location>
</feature>
<dbReference type="InterPro" id="IPR012334">
    <property type="entry name" value="Pectin_lyas_fold"/>
</dbReference>
<comment type="caution">
    <text evidence="3">The sequence shown here is derived from an EMBL/GenBank/DDBJ whole genome shotgun (WGS) entry which is preliminary data.</text>
</comment>
<evidence type="ECO:0000259" key="1">
    <source>
        <dbReference type="Pfam" id="PF11924"/>
    </source>
</evidence>
<dbReference type="InterPro" id="IPR038177">
    <property type="entry name" value="IAT_beta_sf"/>
</dbReference>
<evidence type="ECO:0000313" key="3">
    <source>
        <dbReference type="EMBL" id="MCJ8149986.1"/>
    </source>
</evidence>
<protein>
    <submittedName>
        <fullName evidence="3">Right-handed parallel beta-helix repeat-containing protein</fullName>
    </submittedName>
</protein>
<name>A0ABT0CMZ8_9HYPH</name>
<dbReference type="Pfam" id="PF11924">
    <property type="entry name" value="IAT_beta"/>
    <property type="match status" value="1"/>
</dbReference>
<dbReference type="InterPro" id="IPR006626">
    <property type="entry name" value="PbH1"/>
</dbReference>
<dbReference type="Proteomes" id="UP001201844">
    <property type="component" value="Unassembled WGS sequence"/>
</dbReference>
<sequence length="723" mass="74309">MFILRGLAGPLLAVATGFSHGYASDFGGLAEFEGRLGSGESTGGLGIMLPFQLDAGQTFFVDLSGTLVSGGVGQGSLGAGYRFATSSDWTLGIYGYYDYLNSRLGNDFHQLSFGAEAIGAVLETRANVYLPLGNGYSVDGLGVAVVDNGALRFRDGREQARPGLDVEAGIKMPGLDDDTQLKFFAGSYWYGGKNVSDMFGAKLRAELAFTGINGLPSGSTVSFGATGTYDNQDKLGGAVMARLRIPFGGAGSAAGDPFDPAIQAVRRASAIKTHAGATGDIEDAVLDLNGQTAGRLVNISAGSGDAATINAILAGAGDGAVVLADGDIGLNGSLMLANGQTLLGGGGTLALRGASSGGRGSFTNSGAHTTLTGYDPASDVVTMASNSMVSSLEIIGGLAGIGSAGTSMLTIHNVDISNTAHDGIRLASVNGAVIENTRIHDLYICDNNTLCEFAVGNPNRAPYAAISAHGTANLTVRDTVIDNVTYGIFAGSVIDDSDWPPVVTDLARNITFDNVSISRSRREGILLVAADKVDMNKVTIDNTQQGRDMDLVVLQGTSNVSITDMSLKGGINGLMLVTASTLPEDAVTTNVKVKGLTTDGTTNAGIFFNPVSGISLEDVTIKNAGTYGMFIYGSDYAFLGGPVADIDFKNVVIDKAANAGLYFMGPARDLKGDITVRNTPRDCKSDPHWSGTGVNGSITQSPGSVFTVNGQEIGSTTLAARCG</sequence>
<dbReference type="InterPro" id="IPR011050">
    <property type="entry name" value="Pectin_lyase_fold/virulence"/>
</dbReference>
<feature type="domain" description="Right handed beta helix" evidence="2">
    <location>
        <begin position="400"/>
        <end position="581"/>
    </location>
</feature>
<keyword evidence="3" id="KW-0614">Plasmid</keyword>
<dbReference type="EMBL" id="JAKVIN010000005">
    <property type="protein sequence ID" value="MCJ8149986.1"/>
    <property type="molecule type" value="Genomic_DNA"/>
</dbReference>
<dbReference type="Gene3D" id="2.40.160.160">
    <property type="entry name" value="Inverse autotransporter, beta-domain"/>
    <property type="match status" value="1"/>
</dbReference>
<dbReference type="Gene3D" id="2.160.20.10">
    <property type="entry name" value="Single-stranded right-handed beta-helix, Pectin lyase-like"/>
    <property type="match status" value="2"/>
</dbReference>
<dbReference type="InterPro" id="IPR039448">
    <property type="entry name" value="Beta_helix"/>
</dbReference>
<geneLocation type="plasmid" evidence="3">
    <name>unnamed</name>
</geneLocation>
<keyword evidence="4" id="KW-1185">Reference proteome</keyword>
<evidence type="ECO:0000259" key="2">
    <source>
        <dbReference type="Pfam" id="PF13229"/>
    </source>
</evidence>
<accession>A0ABT0CMZ8</accession>
<reference evidence="3 4" key="1">
    <citation type="submission" date="2022-02" db="EMBL/GenBank/DDBJ databases">
        <title>Shinella B3.7 sp. nov., isolated from Sediment (Zhairuo Island).</title>
        <authorList>
            <person name="Chen G."/>
        </authorList>
    </citation>
    <scope>NUCLEOTIDE SEQUENCE [LARGE SCALE GENOMIC DNA]</scope>
    <source>
        <strain evidence="3 4">B3.7</strain>
        <plasmid evidence="3">unnamed</plasmid>
    </source>
</reference>
<gene>
    <name evidence="3" type="ORF">MKI86_12625</name>
</gene>